<evidence type="ECO:0000313" key="1">
    <source>
        <dbReference type="EMBL" id="MFC5832597.1"/>
    </source>
</evidence>
<sequence length="56" mass="6173">MGQPIGVLPGRHPQERLRRLQGRAYGFAYDDINDQSSVKILPNANPPTSLTIGIGW</sequence>
<gene>
    <name evidence="1" type="ORF">ACFPZ3_52835</name>
</gene>
<proteinExistence type="predicted"/>
<evidence type="ECO:0000313" key="2">
    <source>
        <dbReference type="Proteomes" id="UP001596058"/>
    </source>
</evidence>
<dbReference type="InterPro" id="IPR037176">
    <property type="entry name" value="Osmotin/thaumatin-like_sf"/>
</dbReference>
<organism evidence="1 2">
    <name type="scientific">Nonomuraea insulae</name>
    <dbReference type="NCBI Taxonomy" id="1616787"/>
    <lineage>
        <taxon>Bacteria</taxon>
        <taxon>Bacillati</taxon>
        <taxon>Actinomycetota</taxon>
        <taxon>Actinomycetes</taxon>
        <taxon>Streptosporangiales</taxon>
        <taxon>Streptosporangiaceae</taxon>
        <taxon>Nonomuraea</taxon>
    </lineage>
</organism>
<dbReference type="EMBL" id="JBHSPA010000083">
    <property type="protein sequence ID" value="MFC5832597.1"/>
    <property type="molecule type" value="Genomic_DNA"/>
</dbReference>
<keyword evidence="2" id="KW-1185">Reference proteome</keyword>
<protein>
    <submittedName>
        <fullName evidence="1">Uncharacterized protein</fullName>
    </submittedName>
</protein>
<comment type="caution">
    <text evidence="1">The sequence shown here is derived from an EMBL/GenBank/DDBJ whole genome shotgun (WGS) entry which is preliminary data.</text>
</comment>
<dbReference type="Proteomes" id="UP001596058">
    <property type="component" value="Unassembled WGS sequence"/>
</dbReference>
<dbReference type="Gene3D" id="2.60.110.10">
    <property type="entry name" value="Thaumatin"/>
    <property type="match status" value="1"/>
</dbReference>
<dbReference type="RefSeq" id="WP_379522036.1">
    <property type="nucleotide sequence ID" value="NZ_JBHSPA010000083.1"/>
</dbReference>
<name>A0ABW1D539_9ACTN</name>
<accession>A0ABW1D539</accession>
<reference evidence="2" key="1">
    <citation type="journal article" date="2019" name="Int. J. Syst. Evol. Microbiol.">
        <title>The Global Catalogue of Microorganisms (GCM) 10K type strain sequencing project: providing services to taxonomists for standard genome sequencing and annotation.</title>
        <authorList>
            <consortium name="The Broad Institute Genomics Platform"/>
            <consortium name="The Broad Institute Genome Sequencing Center for Infectious Disease"/>
            <person name="Wu L."/>
            <person name="Ma J."/>
        </authorList>
    </citation>
    <scope>NUCLEOTIDE SEQUENCE [LARGE SCALE GENOMIC DNA]</scope>
    <source>
        <strain evidence="2">CCUG 53903</strain>
    </source>
</reference>